<evidence type="ECO:0000313" key="1">
    <source>
        <dbReference type="EMBL" id="QPP10268.1"/>
    </source>
</evidence>
<keyword evidence="2" id="KW-1185">Reference proteome</keyword>
<dbReference type="KEGG" id="sbat:G4Z16_31890"/>
<accession>A0A7T1WTH8</accession>
<sequence length="110" mass="12428">MANVLNTTSRHVERLFLPPTARGLTDIHHWPGLKHLGLRPLETGPGIADWQAIAEHPGLESFNLRASNFEDLMACQAGMERCRVLYLLIDGDDIDLHRVARCSRRYTTLP</sequence>
<dbReference type="Proteomes" id="UP000595046">
    <property type="component" value="Chromosome"/>
</dbReference>
<gene>
    <name evidence="1" type="ORF">G4Z16_31890</name>
</gene>
<dbReference type="RefSeq" id="WP_197354032.1">
    <property type="nucleotide sequence ID" value="NZ_CP048882.1"/>
</dbReference>
<protein>
    <submittedName>
        <fullName evidence="1">Uncharacterized protein</fullName>
    </submittedName>
</protein>
<name>A0A7T1WTH8_9ACTN</name>
<dbReference type="AlphaFoldDB" id="A0A7T1WTH8"/>
<organism evidence="1 2">
    <name type="scientific">Streptomyces bathyalis</name>
    <dbReference type="NCBI Taxonomy" id="2710756"/>
    <lineage>
        <taxon>Bacteria</taxon>
        <taxon>Bacillati</taxon>
        <taxon>Actinomycetota</taxon>
        <taxon>Actinomycetes</taxon>
        <taxon>Kitasatosporales</taxon>
        <taxon>Streptomycetaceae</taxon>
        <taxon>Streptomyces</taxon>
    </lineage>
</organism>
<dbReference type="EMBL" id="CP048882">
    <property type="protein sequence ID" value="QPP10268.1"/>
    <property type="molecule type" value="Genomic_DNA"/>
</dbReference>
<reference evidence="2" key="1">
    <citation type="submission" date="2020-02" db="EMBL/GenBank/DDBJ databases">
        <title>Streptomyces sp. ASO4wet.</title>
        <authorList>
            <person name="Risdian C."/>
            <person name="Landwehr W."/>
            <person name="Schupp P."/>
            <person name="Wink J."/>
        </authorList>
    </citation>
    <scope>NUCLEOTIDE SEQUENCE [LARGE SCALE GENOMIC DNA]</scope>
    <source>
        <strain evidence="2">ASO4wet</strain>
    </source>
</reference>
<evidence type="ECO:0000313" key="2">
    <source>
        <dbReference type="Proteomes" id="UP000595046"/>
    </source>
</evidence>
<proteinExistence type="predicted"/>